<dbReference type="EMBL" id="JAGSXH010000306">
    <property type="protein sequence ID" value="MBS2967095.1"/>
    <property type="molecule type" value="Genomic_DNA"/>
</dbReference>
<dbReference type="EC" id="2.1.1.107" evidence="1"/>
<dbReference type="Gene3D" id="3.30.950.10">
    <property type="entry name" value="Methyltransferase, Cobalt-precorrin-4 Transmethylase, Domain 2"/>
    <property type="match status" value="1"/>
</dbReference>
<organism evidence="7 8">
    <name type="scientific">Actinocrinis puniceicyclus</name>
    <dbReference type="NCBI Taxonomy" id="977794"/>
    <lineage>
        <taxon>Bacteria</taxon>
        <taxon>Bacillati</taxon>
        <taxon>Actinomycetota</taxon>
        <taxon>Actinomycetes</taxon>
        <taxon>Catenulisporales</taxon>
        <taxon>Actinospicaceae</taxon>
        <taxon>Actinocrinis</taxon>
    </lineage>
</organism>
<dbReference type="Pfam" id="PF00590">
    <property type="entry name" value="TP_methylase"/>
    <property type="match status" value="1"/>
</dbReference>
<evidence type="ECO:0000256" key="2">
    <source>
        <dbReference type="ARBA" id="ARBA00022603"/>
    </source>
</evidence>
<dbReference type="GO" id="GO:0019354">
    <property type="term" value="P:siroheme biosynthetic process"/>
    <property type="evidence" value="ECO:0007669"/>
    <property type="project" value="InterPro"/>
</dbReference>
<dbReference type="NCBIfam" id="NF004790">
    <property type="entry name" value="PRK06136.1"/>
    <property type="match status" value="1"/>
</dbReference>
<dbReference type="FunFam" id="3.30.950.10:FF:000001">
    <property type="entry name" value="Siroheme synthase"/>
    <property type="match status" value="1"/>
</dbReference>
<dbReference type="InterPro" id="IPR006366">
    <property type="entry name" value="CobA/CysG_C"/>
</dbReference>
<evidence type="ECO:0000313" key="7">
    <source>
        <dbReference type="EMBL" id="MBS2967095.1"/>
    </source>
</evidence>
<dbReference type="InterPro" id="IPR050161">
    <property type="entry name" value="Siro_Cobalamin_biosynth"/>
</dbReference>
<gene>
    <name evidence="7" type="primary">cobA</name>
    <name evidence="7" type="ORF">KGA66_28940</name>
</gene>
<dbReference type="InterPro" id="IPR014777">
    <property type="entry name" value="4pyrrole_Mease_sub1"/>
</dbReference>
<accession>A0A8J7WWB1</accession>
<dbReference type="InterPro" id="IPR035996">
    <property type="entry name" value="4pyrrol_Methylase_sf"/>
</dbReference>
<dbReference type="SUPFAM" id="SSF53790">
    <property type="entry name" value="Tetrapyrrole methylase"/>
    <property type="match status" value="1"/>
</dbReference>
<dbReference type="Proteomes" id="UP000677913">
    <property type="component" value="Unassembled WGS sequence"/>
</dbReference>
<evidence type="ECO:0000256" key="1">
    <source>
        <dbReference type="ARBA" id="ARBA00012162"/>
    </source>
</evidence>
<dbReference type="NCBIfam" id="TIGR01469">
    <property type="entry name" value="cobA_cysG_Cterm"/>
    <property type="match status" value="1"/>
</dbReference>
<evidence type="ECO:0000256" key="3">
    <source>
        <dbReference type="ARBA" id="ARBA00022679"/>
    </source>
</evidence>
<protein>
    <recommendedName>
        <fullName evidence="1">uroporphyrinogen-III C-methyltransferase</fullName>
        <ecNumber evidence="1">2.1.1.107</ecNumber>
    </recommendedName>
</protein>
<proteinExistence type="predicted"/>
<dbReference type="CDD" id="cd11642">
    <property type="entry name" value="SUMT"/>
    <property type="match status" value="1"/>
</dbReference>
<dbReference type="InterPro" id="IPR000878">
    <property type="entry name" value="4pyrrol_Mease"/>
</dbReference>
<evidence type="ECO:0000256" key="4">
    <source>
        <dbReference type="ARBA" id="ARBA00022691"/>
    </source>
</evidence>
<dbReference type="Gene3D" id="3.40.1010.10">
    <property type="entry name" value="Cobalt-precorrin-4 Transmethylase, Domain 1"/>
    <property type="match status" value="1"/>
</dbReference>
<keyword evidence="8" id="KW-1185">Reference proteome</keyword>
<dbReference type="PANTHER" id="PTHR45790:SF3">
    <property type="entry name" value="S-ADENOSYL-L-METHIONINE-DEPENDENT UROPORPHYRINOGEN III METHYLTRANSFERASE, CHLOROPLASTIC"/>
    <property type="match status" value="1"/>
</dbReference>
<dbReference type="RefSeq" id="WP_211472776.1">
    <property type="nucleotide sequence ID" value="NZ_JAGSXH010000306.1"/>
</dbReference>
<dbReference type="GO" id="GO:0032259">
    <property type="term" value="P:methylation"/>
    <property type="evidence" value="ECO:0007669"/>
    <property type="project" value="UniProtKB-KW"/>
</dbReference>
<dbReference type="AlphaFoldDB" id="A0A8J7WWB1"/>
<dbReference type="PANTHER" id="PTHR45790">
    <property type="entry name" value="SIROHEME SYNTHASE-RELATED"/>
    <property type="match status" value="1"/>
</dbReference>
<evidence type="ECO:0000259" key="6">
    <source>
        <dbReference type="Pfam" id="PF00590"/>
    </source>
</evidence>
<keyword evidence="5" id="KW-0627">Porphyrin biosynthesis</keyword>
<feature type="non-terminal residue" evidence="7">
    <location>
        <position position="1"/>
    </location>
</feature>
<sequence>ALVGGGPGESDLITVRGRRLLAEADVVVADRLAPHGLLDELAADVEVVDAAKIPYGRAMAQQEINRILVERAKAGKFVVRLKGGDPYVFGRGYEELLECARAGVAVTVVPGVTSAVSVPALAGIPVTHRGVAHEFTVVSGHIAPDHPDSLVDWAALARSRGTVVLLMAVERMGAIARALIGHGKDPDTPLAVVQDGALPGQRTVHSTLRAAAEDLAAAGVRPPAIVVLGPVVALARDLAHAAGAPVL</sequence>
<feature type="domain" description="Tetrapyrrole methylase" evidence="6">
    <location>
        <begin position="2"/>
        <end position="211"/>
    </location>
</feature>
<comment type="caution">
    <text evidence="7">The sequence shown here is derived from an EMBL/GenBank/DDBJ whole genome shotgun (WGS) entry which is preliminary data.</text>
</comment>
<reference evidence="7" key="1">
    <citation type="submission" date="2021-04" db="EMBL/GenBank/DDBJ databases">
        <title>Genome based classification of Actinospica acidithermotolerans sp. nov., an actinobacterium isolated from an Indonesian hot spring.</title>
        <authorList>
            <person name="Kusuma A.B."/>
            <person name="Putra K.E."/>
            <person name="Nafisah S."/>
            <person name="Loh J."/>
            <person name="Nouioui I."/>
            <person name="Goodfellow M."/>
        </authorList>
    </citation>
    <scope>NUCLEOTIDE SEQUENCE</scope>
    <source>
        <strain evidence="7">DSM 45618</strain>
    </source>
</reference>
<name>A0A8J7WWB1_9ACTN</name>
<keyword evidence="3 7" id="KW-0808">Transferase</keyword>
<dbReference type="InterPro" id="IPR014776">
    <property type="entry name" value="4pyrrole_Mease_sub2"/>
</dbReference>
<dbReference type="GO" id="GO:0004851">
    <property type="term" value="F:uroporphyrin-III C-methyltransferase activity"/>
    <property type="evidence" value="ECO:0007669"/>
    <property type="project" value="UniProtKB-EC"/>
</dbReference>
<keyword evidence="2 7" id="KW-0489">Methyltransferase</keyword>
<keyword evidence="4" id="KW-0949">S-adenosyl-L-methionine</keyword>
<dbReference type="FunFam" id="3.40.1010.10:FF:000003">
    <property type="entry name" value="Putative Uroporphyrinogen-III C-methyltransferase"/>
    <property type="match status" value="1"/>
</dbReference>
<evidence type="ECO:0000313" key="8">
    <source>
        <dbReference type="Proteomes" id="UP000677913"/>
    </source>
</evidence>
<evidence type="ECO:0000256" key="5">
    <source>
        <dbReference type="ARBA" id="ARBA00023244"/>
    </source>
</evidence>